<gene>
    <name evidence="1" type="ORF">RKE40_06805</name>
</gene>
<dbReference type="RefSeq" id="WP_316017483.1">
    <property type="nucleotide sequence ID" value="NZ_JAWDID010000007.1"/>
</dbReference>
<evidence type="ECO:0000313" key="1">
    <source>
        <dbReference type="EMBL" id="MDU0339581.1"/>
    </source>
</evidence>
<name>A0ABU3S4E6_9HYPH</name>
<comment type="caution">
    <text evidence="1">The sequence shown here is derived from an EMBL/GenBank/DDBJ whole genome shotgun (WGS) entry which is preliminary data.</text>
</comment>
<dbReference type="EMBL" id="JAWDID010000007">
    <property type="protein sequence ID" value="MDU0339581.1"/>
    <property type="molecule type" value="Genomic_DNA"/>
</dbReference>
<evidence type="ECO:0000313" key="2">
    <source>
        <dbReference type="Proteomes" id="UP001254257"/>
    </source>
</evidence>
<keyword evidence="2" id="KW-1185">Reference proteome</keyword>
<dbReference type="Proteomes" id="UP001254257">
    <property type="component" value="Unassembled WGS sequence"/>
</dbReference>
<proteinExistence type="predicted"/>
<reference evidence="1 2" key="1">
    <citation type="submission" date="2023-09" db="EMBL/GenBank/DDBJ databases">
        <title>Whole genome shotgun sequencing (WGS) of Bosea sp. ZW T0_25, isolated from stored onions (Allium cepa).</title>
        <authorList>
            <person name="Stoll D.A."/>
            <person name="Huch M."/>
        </authorList>
    </citation>
    <scope>NUCLEOTIDE SEQUENCE [LARGE SCALE GENOMIC DNA]</scope>
    <source>
        <strain evidence="1 2">ZW T0_25</strain>
    </source>
</reference>
<sequence length="45" mass="4533">MAIALFSVAMAAFGGLALGTAEAGVALGLFSFLGLWIGRRAFTDA</sequence>
<protein>
    <submittedName>
        <fullName evidence="1">Uncharacterized protein</fullName>
    </submittedName>
</protein>
<organism evidence="1 2">
    <name type="scientific">Bosea rubneri</name>
    <dbReference type="NCBI Taxonomy" id="3075434"/>
    <lineage>
        <taxon>Bacteria</taxon>
        <taxon>Pseudomonadati</taxon>
        <taxon>Pseudomonadota</taxon>
        <taxon>Alphaproteobacteria</taxon>
        <taxon>Hyphomicrobiales</taxon>
        <taxon>Boseaceae</taxon>
        <taxon>Bosea</taxon>
    </lineage>
</organism>
<accession>A0ABU3S4E6</accession>